<dbReference type="Proteomes" id="UP000478052">
    <property type="component" value="Unassembled WGS sequence"/>
</dbReference>
<accession>A0A6G0ZGX0</accession>
<organism evidence="1 2">
    <name type="scientific">Aphis craccivora</name>
    <name type="common">Cowpea aphid</name>
    <dbReference type="NCBI Taxonomy" id="307492"/>
    <lineage>
        <taxon>Eukaryota</taxon>
        <taxon>Metazoa</taxon>
        <taxon>Ecdysozoa</taxon>
        <taxon>Arthropoda</taxon>
        <taxon>Hexapoda</taxon>
        <taxon>Insecta</taxon>
        <taxon>Pterygota</taxon>
        <taxon>Neoptera</taxon>
        <taxon>Paraneoptera</taxon>
        <taxon>Hemiptera</taxon>
        <taxon>Sternorrhyncha</taxon>
        <taxon>Aphidomorpha</taxon>
        <taxon>Aphidoidea</taxon>
        <taxon>Aphididae</taxon>
        <taxon>Aphidini</taxon>
        <taxon>Aphis</taxon>
        <taxon>Aphis</taxon>
    </lineage>
</organism>
<sequence>MNILYWDINGIYLFYNDMYTFILKSSYQLHIKLCAYINVIRGTSRTKVSSQYDAIRSSGCHKTIFSSTSQFIYIRNCLVSSKKLDPDDTLRIKIYGSIETRLFMLTIQAFQAIFLRMIAKAPWYSTNIARHNDLQIPTIEQISTTFYIRLHSNI</sequence>
<evidence type="ECO:0000313" key="2">
    <source>
        <dbReference type="Proteomes" id="UP000478052"/>
    </source>
</evidence>
<protein>
    <submittedName>
        <fullName evidence="1">Uncharacterized protein</fullName>
    </submittedName>
</protein>
<dbReference type="EMBL" id="VUJU01000487">
    <property type="protein sequence ID" value="KAF0770091.1"/>
    <property type="molecule type" value="Genomic_DNA"/>
</dbReference>
<dbReference type="AlphaFoldDB" id="A0A6G0ZGX0"/>
<proteinExistence type="predicted"/>
<gene>
    <name evidence="1" type="ORF">FWK35_00012488</name>
</gene>
<reference evidence="1 2" key="1">
    <citation type="submission" date="2019-08" db="EMBL/GenBank/DDBJ databases">
        <title>Whole genome of Aphis craccivora.</title>
        <authorList>
            <person name="Voronova N.V."/>
            <person name="Shulinski R.S."/>
            <person name="Bandarenka Y.V."/>
            <person name="Zhorov D.G."/>
            <person name="Warner D."/>
        </authorList>
    </citation>
    <scope>NUCLEOTIDE SEQUENCE [LARGE SCALE GENOMIC DNA]</scope>
    <source>
        <strain evidence="1">180601</strain>
        <tissue evidence="1">Whole Body</tissue>
    </source>
</reference>
<name>A0A6G0ZGX0_APHCR</name>
<keyword evidence="2" id="KW-1185">Reference proteome</keyword>
<evidence type="ECO:0000313" key="1">
    <source>
        <dbReference type="EMBL" id="KAF0770091.1"/>
    </source>
</evidence>
<comment type="caution">
    <text evidence="1">The sequence shown here is derived from an EMBL/GenBank/DDBJ whole genome shotgun (WGS) entry which is preliminary data.</text>
</comment>